<sequence>MAHLIKTSALALLISLTGQTAFAAQDSSDFVEDASAKGIAEVEAGKLAQEKGSSDDVKKFARQMVQDHTAANNKLKALAESKNLEVSDDTTVMDKMKSMMLELRNAKPFDRAYINNQVTAHEETIALFEEEAANGEDADLKAFAADTLPKLKEHLMHAKELAKTHGDSAAN</sequence>
<protein>
    <submittedName>
        <fullName evidence="3">DUF4142 domain-containing protein</fullName>
    </submittedName>
</protein>
<dbReference type="InterPro" id="IPR025419">
    <property type="entry name" value="DUF4142"/>
</dbReference>
<gene>
    <name evidence="3" type="ORF">OH718_21735</name>
</gene>
<evidence type="ECO:0000259" key="2">
    <source>
        <dbReference type="Pfam" id="PF13628"/>
    </source>
</evidence>
<dbReference type="PANTHER" id="PTHR38593">
    <property type="entry name" value="BLR2558 PROTEIN"/>
    <property type="match status" value="1"/>
</dbReference>
<feature type="signal peptide" evidence="1">
    <location>
        <begin position="1"/>
        <end position="23"/>
    </location>
</feature>
<evidence type="ECO:0000313" key="4">
    <source>
        <dbReference type="Proteomes" id="UP001207294"/>
    </source>
</evidence>
<dbReference type="InterPro" id="IPR012347">
    <property type="entry name" value="Ferritin-like"/>
</dbReference>
<dbReference type="PANTHER" id="PTHR38593:SF1">
    <property type="entry name" value="BLR2558 PROTEIN"/>
    <property type="match status" value="1"/>
</dbReference>
<feature type="chain" id="PRO_5045288165" evidence="1">
    <location>
        <begin position="24"/>
        <end position="171"/>
    </location>
</feature>
<feature type="domain" description="DUF4142" evidence="2">
    <location>
        <begin position="27"/>
        <end position="161"/>
    </location>
</feature>
<dbReference type="Proteomes" id="UP001207294">
    <property type="component" value="Unassembled WGS sequence"/>
</dbReference>
<keyword evidence="4" id="KW-1185">Reference proteome</keyword>
<keyword evidence="1" id="KW-0732">Signal</keyword>
<reference evidence="3 4" key="1">
    <citation type="submission" date="2022-10" db="EMBL/GenBank/DDBJ databases">
        <title>Characterization of Pseudomonas capsici strains from pepper and tomato in Georgia.</title>
        <authorList>
            <person name="Zhao M."/>
            <person name="Dutta B."/>
        </authorList>
    </citation>
    <scope>NUCLEOTIDE SEQUENCE [LARGE SCALE GENOMIC DNA]</scope>
    <source>
        <strain evidence="3 4">Pc20-5</strain>
    </source>
</reference>
<dbReference type="Gene3D" id="1.20.1260.10">
    <property type="match status" value="1"/>
</dbReference>
<comment type="caution">
    <text evidence="3">The sequence shown here is derived from an EMBL/GenBank/DDBJ whole genome shotgun (WGS) entry which is preliminary data.</text>
</comment>
<dbReference type="EMBL" id="JAOXML010000024">
    <property type="protein sequence ID" value="MCV4379227.1"/>
    <property type="molecule type" value="Genomic_DNA"/>
</dbReference>
<evidence type="ECO:0000313" key="3">
    <source>
        <dbReference type="EMBL" id="MCV4379227.1"/>
    </source>
</evidence>
<evidence type="ECO:0000256" key="1">
    <source>
        <dbReference type="SAM" id="SignalP"/>
    </source>
</evidence>
<proteinExistence type="predicted"/>
<dbReference type="Pfam" id="PF13628">
    <property type="entry name" value="DUF4142"/>
    <property type="match status" value="1"/>
</dbReference>
<organism evidence="3 4">
    <name type="scientific">Pseudomonas capsici</name>
    <dbReference type="NCBI Taxonomy" id="2810614"/>
    <lineage>
        <taxon>Bacteria</taxon>
        <taxon>Pseudomonadati</taxon>
        <taxon>Pseudomonadota</taxon>
        <taxon>Gammaproteobacteria</taxon>
        <taxon>Pseudomonadales</taxon>
        <taxon>Pseudomonadaceae</taxon>
        <taxon>Pseudomonas</taxon>
    </lineage>
</organism>
<name>A0ABT3C3P4_9PSED</name>
<accession>A0ABT3C3P4</accession>